<evidence type="ECO:0000313" key="1">
    <source>
        <dbReference type="EMBL" id="KAE9525579.1"/>
    </source>
</evidence>
<sequence>MYNIKCIQCLTYARENGCPWYVTTCANAAKTGHLKCLKYAKNSDYLKKNNFLVYVYRGIYPVNDNLLSENRVKSGFRLTAFFQNDIIRLQMTYSMTSNSFKSPGKPIRLQVILALTKLCSLYLIFSQIINVNSNQALHKPVYRPVHRIEECRRKNRMSKCCDILNEVMNNLNFAVFRPLKHKPPLFNLTLL</sequence>
<dbReference type="EMBL" id="VYZN01000059">
    <property type="protein sequence ID" value="KAE9525579.1"/>
    <property type="molecule type" value="Genomic_DNA"/>
</dbReference>
<keyword evidence="2" id="KW-1185">Reference proteome</keyword>
<proteinExistence type="predicted"/>
<accession>A0A6G0T4S6</accession>
<dbReference type="AlphaFoldDB" id="A0A6G0T4S6"/>
<gene>
    <name evidence="1" type="ORF">AGLY_014106</name>
</gene>
<name>A0A6G0T4S6_APHGL</name>
<dbReference type="OrthoDB" id="10266500at2759"/>
<reference evidence="1 2" key="1">
    <citation type="submission" date="2019-08" db="EMBL/GenBank/DDBJ databases">
        <title>The genome of the soybean aphid Biotype 1, its phylome, world population structure and adaptation to the North American continent.</title>
        <authorList>
            <person name="Giordano R."/>
            <person name="Donthu R.K."/>
            <person name="Hernandez A.G."/>
            <person name="Wright C.L."/>
            <person name="Zimin A.V."/>
        </authorList>
    </citation>
    <scope>NUCLEOTIDE SEQUENCE [LARGE SCALE GENOMIC DNA]</scope>
    <source>
        <tissue evidence="1">Whole aphids</tissue>
    </source>
</reference>
<dbReference type="Proteomes" id="UP000475862">
    <property type="component" value="Unassembled WGS sequence"/>
</dbReference>
<protein>
    <submittedName>
        <fullName evidence="1">Uncharacterized protein</fullName>
    </submittedName>
</protein>
<evidence type="ECO:0000313" key="2">
    <source>
        <dbReference type="Proteomes" id="UP000475862"/>
    </source>
</evidence>
<comment type="caution">
    <text evidence="1">The sequence shown here is derived from an EMBL/GenBank/DDBJ whole genome shotgun (WGS) entry which is preliminary data.</text>
</comment>
<organism evidence="1 2">
    <name type="scientific">Aphis glycines</name>
    <name type="common">Soybean aphid</name>
    <dbReference type="NCBI Taxonomy" id="307491"/>
    <lineage>
        <taxon>Eukaryota</taxon>
        <taxon>Metazoa</taxon>
        <taxon>Ecdysozoa</taxon>
        <taxon>Arthropoda</taxon>
        <taxon>Hexapoda</taxon>
        <taxon>Insecta</taxon>
        <taxon>Pterygota</taxon>
        <taxon>Neoptera</taxon>
        <taxon>Paraneoptera</taxon>
        <taxon>Hemiptera</taxon>
        <taxon>Sternorrhyncha</taxon>
        <taxon>Aphidomorpha</taxon>
        <taxon>Aphidoidea</taxon>
        <taxon>Aphididae</taxon>
        <taxon>Aphidini</taxon>
        <taxon>Aphis</taxon>
        <taxon>Aphis</taxon>
    </lineage>
</organism>